<evidence type="ECO:0000256" key="4">
    <source>
        <dbReference type="SAM" id="MobiDB-lite"/>
    </source>
</evidence>
<dbReference type="PANTHER" id="PTHR44196:SF1">
    <property type="entry name" value="DEHYDROGENASE_REDUCTASE SDR FAMILY MEMBER 7B"/>
    <property type="match status" value="1"/>
</dbReference>
<name>A0A1M6Q8N9_9PROT</name>
<feature type="domain" description="Ketoreductase" evidence="5">
    <location>
        <begin position="57"/>
        <end position="249"/>
    </location>
</feature>
<gene>
    <name evidence="6" type="ORF">SAMN02745194_04330</name>
</gene>
<dbReference type="Pfam" id="PF00106">
    <property type="entry name" value="adh_short"/>
    <property type="match status" value="1"/>
</dbReference>
<dbReference type="AlphaFoldDB" id="A0A1M6Q8N9"/>
<evidence type="ECO:0000256" key="2">
    <source>
        <dbReference type="ARBA" id="ARBA00023002"/>
    </source>
</evidence>
<dbReference type="OrthoDB" id="9781689at2"/>
<sequence length="362" mass="37719">MRGVAGSTREACIVPEDRSLLPFHLLPLAVVALAGAMLSGCSAPSELGAERARVAGRTYVVTGASSGFGRGVAVKLGTYGANVVLAARRGAVLEEVAAEVRAGGGQALVVPVDVADEAAVERLARAAVERFGRIDVWINNAAVASIGRFEEIPVADHARIVDVNLKGAIFGTHAAIRQFRRQGGGVVVNISSVEGHVPMAYHASYASTKAALLALGGAINEEMRLQRTSTIKVANVLPWAVDTPFWDHAGNYTGRQSRVATMDGPEEVVDSIIWVSLHPVQEYSVGWKARGAVLGSQVWPSLARGLAGDLVHGSQMEDAPPGPVTAGSVHQPVPQGTGVDGGVRARMEAEREARRGAGAAGR</sequence>
<feature type="region of interest" description="Disordered" evidence="4">
    <location>
        <begin position="317"/>
        <end position="362"/>
    </location>
</feature>
<evidence type="ECO:0000313" key="6">
    <source>
        <dbReference type="EMBL" id="SHK16510.1"/>
    </source>
</evidence>
<organism evidence="6 7">
    <name type="scientific">Muricoccus roseus</name>
    <dbReference type="NCBI Taxonomy" id="198092"/>
    <lineage>
        <taxon>Bacteria</taxon>
        <taxon>Pseudomonadati</taxon>
        <taxon>Pseudomonadota</taxon>
        <taxon>Alphaproteobacteria</taxon>
        <taxon>Acetobacterales</taxon>
        <taxon>Roseomonadaceae</taxon>
        <taxon>Muricoccus</taxon>
    </lineage>
</organism>
<dbReference type="SMART" id="SM00822">
    <property type="entry name" value="PKS_KR"/>
    <property type="match status" value="1"/>
</dbReference>
<reference evidence="6 7" key="1">
    <citation type="submission" date="2016-11" db="EMBL/GenBank/DDBJ databases">
        <authorList>
            <person name="Jaros S."/>
            <person name="Januszkiewicz K."/>
            <person name="Wedrychowicz H."/>
        </authorList>
    </citation>
    <scope>NUCLEOTIDE SEQUENCE [LARGE SCALE GENOMIC DNA]</scope>
    <source>
        <strain evidence="6 7">DSM 14916</strain>
    </source>
</reference>
<evidence type="ECO:0000313" key="7">
    <source>
        <dbReference type="Proteomes" id="UP000184387"/>
    </source>
</evidence>
<dbReference type="InterPro" id="IPR002347">
    <property type="entry name" value="SDR_fam"/>
</dbReference>
<comment type="similarity">
    <text evidence="1 3">Belongs to the short-chain dehydrogenases/reductases (SDR) family.</text>
</comment>
<evidence type="ECO:0000256" key="1">
    <source>
        <dbReference type="ARBA" id="ARBA00006484"/>
    </source>
</evidence>
<feature type="compositionally biased region" description="Basic and acidic residues" evidence="4">
    <location>
        <begin position="343"/>
        <end position="355"/>
    </location>
</feature>
<accession>A0A1M6Q8N9</accession>
<proteinExistence type="inferred from homology"/>
<protein>
    <submittedName>
        <fullName evidence="6">Short-chain dehydrogenase</fullName>
    </submittedName>
</protein>
<evidence type="ECO:0000259" key="5">
    <source>
        <dbReference type="SMART" id="SM00822"/>
    </source>
</evidence>
<dbReference type="Gene3D" id="3.40.50.720">
    <property type="entry name" value="NAD(P)-binding Rossmann-like Domain"/>
    <property type="match status" value="1"/>
</dbReference>
<dbReference type="PRINTS" id="PR00080">
    <property type="entry name" value="SDRFAMILY"/>
</dbReference>
<dbReference type="InterPro" id="IPR036291">
    <property type="entry name" value="NAD(P)-bd_dom_sf"/>
</dbReference>
<dbReference type="PANTHER" id="PTHR44196">
    <property type="entry name" value="DEHYDROGENASE/REDUCTASE SDR FAMILY MEMBER 7B"/>
    <property type="match status" value="1"/>
</dbReference>
<dbReference type="GO" id="GO:0016020">
    <property type="term" value="C:membrane"/>
    <property type="evidence" value="ECO:0007669"/>
    <property type="project" value="TreeGrafter"/>
</dbReference>
<dbReference type="Proteomes" id="UP000184387">
    <property type="component" value="Unassembled WGS sequence"/>
</dbReference>
<dbReference type="PRINTS" id="PR00081">
    <property type="entry name" value="GDHRDH"/>
</dbReference>
<keyword evidence="7" id="KW-1185">Reference proteome</keyword>
<dbReference type="GO" id="GO:0016491">
    <property type="term" value="F:oxidoreductase activity"/>
    <property type="evidence" value="ECO:0007669"/>
    <property type="project" value="UniProtKB-KW"/>
</dbReference>
<evidence type="ECO:0000256" key="3">
    <source>
        <dbReference type="RuleBase" id="RU000363"/>
    </source>
</evidence>
<dbReference type="EMBL" id="FQZF01000034">
    <property type="protein sequence ID" value="SHK16510.1"/>
    <property type="molecule type" value="Genomic_DNA"/>
</dbReference>
<dbReference type="SUPFAM" id="SSF51735">
    <property type="entry name" value="NAD(P)-binding Rossmann-fold domains"/>
    <property type="match status" value="1"/>
</dbReference>
<dbReference type="STRING" id="198092.SAMN02745194_04330"/>
<keyword evidence="2" id="KW-0560">Oxidoreductase</keyword>
<dbReference type="InterPro" id="IPR057326">
    <property type="entry name" value="KR_dom"/>
</dbReference>